<reference evidence="1 2" key="1">
    <citation type="submission" date="2019-02" db="EMBL/GenBank/DDBJ databases">
        <title>Deep-cultivation of Planctomycetes and their phenomic and genomic characterization uncovers novel biology.</title>
        <authorList>
            <person name="Wiegand S."/>
            <person name="Jogler M."/>
            <person name="Boedeker C."/>
            <person name="Pinto D."/>
            <person name="Vollmers J."/>
            <person name="Rivas-Marin E."/>
            <person name="Kohn T."/>
            <person name="Peeters S.H."/>
            <person name="Heuer A."/>
            <person name="Rast P."/>
            <person name="Oberbeckmann S."/>
            <person name="Bunk B."/>
            <person name="Jeske O."/>
            <person name="Meyerdierks A."/>
            <person name="Storesund J.E."/>
            <person name="Kallscheuer N."/>
            <person name="Luecker S."/>
            <person name="Lage O.M."/>
            <person name="Pohl T."/>
            <person name="Merkel B.J."/>
            <person name="Hornburger P."/>
            <person name="Mueller R.-W."/>
            <person name="Bruemmer F."/>
            <person name="Labrenz M."/>
            <person name="Spormann A.M."/>
            <person name="Op den Camp H."/>
            <person name="Overmann J."/>
            <person name="Amann R."/>
            <person name="Jetten M.S.M."/>
            <person name="Mascher T."/>
            <person name="Medema M.H."/>
            <person name="Devos D.P."/>
            <person name="Kaster A.-K."/>
            <person name="Ovreas L."/>
            <person name="Rohde M."/>
            <person name="Galperin M.Y."/>
            <person name="Jogler C."/>
        </authorList>
    </citation>
    <scope>NUCLEOTIDE SEQUENCE [LARGE SCALE GENOMIC DNA]</scope>
    <source>
        <strain evidence="1 2">KS4</strain>
    </source>
</reference>
<dbReference type="OrthoDB" id="267377at2"/>
<accession>A0A517YR24</accession>
<evidence type="ECO:0008006" key="3">
    <source>
        <dbReference type="Google" id="ProtNLM"/>
    </source>
</evidence>
<organism evidence="1 2">
    <name type="scientific">Poriferisphaera corsica</name>
    <dbReference type="NCBI Taxonomy" id="2528020"/>
    <lineage>
        <taxon>Bacteria</taxon>
        <taxon>Pseudomonadati</taxon>
        <taxon>Planctomycetota</taxon>
        <taxon>Phycisphaerae</taxon>
        <taxon>Phycisphaerales</taxon>
        <taxon>Phycisphaeraceae</taxon>
        <taxon>Poriferisphaera</taxon>
    </lineage>
</organism>
<gene>
    <name evidence="1" type="ORF">KS4_07110</name>
</gene>
<dbReference type="EMBL" id="CP036425">
    <property type="protein sequence ID" value="QDU32677.1"/>
    <property type="molecule type" value="Genomic_DNA"/>
</dbReference>
<evidence type="ECO:0000313" key="2">
    <source>
        <dbReference type="Proteomes" id="UP000317369"/>
    </source>
</evidence>
<dbReference type="InterPro" id="IPR055876">
    <property type="entry name" value="DUF7453"/>
</dbReference>
<protein>
    <recommendedName>
        <fullName evidence="3">PEP-CTERM protein-sorting domain-containing protein</fullName>
    </recommendedName>
</protein>
<sequence>MPVCKKKMTLIVGILVCVVSGGEVMGEVESRTVALTREAAPGTRAIWGEFGNFTINNAGQTGFMGRLTGIGVVDANDYGIWLEDGGIKQFVVREGDGASDVDDGAYYRNFNLPRINSEGQVFFSAELIGENVIDETNRGLWRYREGHGTNMLARRGHPSGGDIESTGSISYARVNDAGQFAYRAIQYLDNFETDAFAIMRGEGMVQHVIVDNGEHATDLGDEVVFASSVYTPSMNNVGGLGFIARIEGPGITNENHNGIWYGDTNGHELITRQGFAANGTDQWFNEFGSIRVNDAGQVAFNASLKPKVGQEYHPFTDRGLWAGTSDLLEMVMRSGDDAAGLNGLQYGQTLSFVMNTDGDVLYSSWLLFDGVELNSEKGMWLHSDGESELIAVTGRSLPGLQEWETVDYIFSMNMNDLGQVVFTTTVEGDGVTDDNDRALWLRNADGGLHLLLREGELFDVDDDAVGEDLRMINDIDMYGYSGGEDGQTQSLNDSGELAVHLKFNDGSEGLFVLDTMSTIPEPMTVGLMSAGGLGFLLRRRRRE</sequence>
<dbReference type="InterPro" id="IPR013424">
    <property type="entry name" value="Ice-binding_C"/>
</dbReference>
<dbReference type="NCBIfam" id="TIGR05002">
    <property type="entry name" value="NxxGxxAF_repeat"/>
    <property type="match status" value="5"/>
</dbReference>
<dbReference type="KEGG" id="pcor:KS4_07110"/>
<evidence type="ECO:0000313" key="1">
    <source>
        <dbReference type="EMBL" id="QDU32677.1"/>
    </source>
</evidence>
<proteinExistence type="predicted"/>
<dbReference type="Pfam" id="PF24251">
    <property type="entry name" value="DUF7453"/>
    <property type="match status" value="1"/>
</dbReference>
<dbReference type="Proteomes" id="UP000317369">
    <property type="component" value="Chromosome"/>
</dbReference>
<dbReference type="NCBIfam" id="TIGR02595">
    <property type="entry name" value="PEP_CTERM"/>
    <property type="match status" value="1"/>
</dbReference>
<dbReference type="AlphaFoldDB" id="A0A517YR24"/>
<dbReference type="RefSeq" id="WP_145074628.1">
    <property type="nucleotide sequence ID" value="NZ_CP036425.1"/>
</dbReference>
<name>A0A517YR24_9BACT</name>
<keyword evidence="2" id="KW-1185">Reference proteome</keyword>